<keyword evidence="2" id="KW-1185">Reference proteome</keyword>
<dbReference type="Proteomes" id="UP000789739">
    <property type="component" value="Unassembled WGS sequence"/>
</dbReference>
<dbReference type="PANTHER" id="PTHR14187:SF5">
    <property type="entry name" value="HEAT SHOCK 70 KDA PROTEIN 12A"/>
    <property type="match status" value="1"/>
</dbReference>
<comment type="caution">
    <text evidence="1">The sequence shown here is derived from an EMBL/GenBank/DDBJ whole genome shotgun (WGS) entry which is preliminary data.</text>
</comment>
<protein>
    <submittedName>
        <fullName evidence="1">9243_t:CDS:1</fullName>
    </submittedName>
</protein>
<organism evidence="1 2">
    <name type="scientific">Paraglomus brasilianum</name>
    <dbReference type="NCBI Taxonomy" id="144538"/>
    <lineage>
        <taxon>Eukaryota</taxon>
        <taxon>Fungi</taxon>
        <taxon>Fungi incertae sedis</taxon>
        <taxon>Mucoromycota</taxon>
        <taxon>Glomeromycotina</taxon>
        <taxon>Glomeromycetes</taxon>
        <taxon>Paraglomerales</taxon>
        <taxon>Paraglomeraceae</taxon>
        <taxon>Paraglomus</taxon>
    </lineage>
</organism>
<gene>
    <name evidence="1" type="ORF">PBRASI_LOCUS2065</name>
</gene>
<dbReference type="AlphaFoldDB" id="A0A9N8WHX7"/>
<dbReference type="SUPFAM" id="SSF53067">
    <property type="entry name" value="Actin-like ATPase domain"/>
    <property type="match status" value="2"/>
</dbReference>
<accession>A0A9N8WHX7</accession>
<evidence type="ECO:0000313" key="2">
    <source>
        <dbReference type="Proteomes" id="UP000789739"/>
    </source>
</evidence>
<dbReference type="PANTHER" id="PTHR14187">
    <property type="entry name" value="ALPHA KINASE/ELONGATION FACTOR 2 KINASE"/>
    <property type="match status" value="1"/>
</dbReference>
<evidence type="ECO:0000313" key="1">
    <source>
        <dbReference type="EMBL" id="CAG8490240.1"/>
    </source>
</evidence>
<dbReference type="EMBL" id="CAJVPI010000151">
    <property type="protein sequence ID" value="CAG8490240.1"/>
    <property type="molecule type" value="Genomic_DNA"/>
</dbReference>
<sequence length="558" mass="63380">MSGLRDIRVVVSIDFGTTFSGFALAHVDAKHNIEVFNSWPNGELMRPNQTKVPTILLYNQSLEVVGWGNTAVAPGGLYGGASQRSSDSHFLAEQFKLYFSTQEHIPKPLLPNKLEFLKAITDYLIKLREIIQDRVKNKWRGTVAFPDQVRLVMTLPVDWPQKALVDMRNCALEAGLISERHSDNLEFVTEPEAAALYCLKNCAEYELNPGDAFMIVDCGGGTIDLTTRYLMQNGGLGEETESTGEACGGSFVDREFLKFIGDKLGITEKKMDELRRDHYTQFQRMLEGFVFSVKSRFNGNEEDFGYTSMLHLQSECKILVENVHADKKLEMEKSRWSIPFAFKDVKQMFDTVVEKILRLIKEENRGNIYGRRLQFKEKVRIIATPMNPISAVVKGALHYGLEFEDDPNKANYGLNKTIKTRRLKCTYGTDVLDPDIDPIISILTGSSKMFSLIAKRGDEIAADQAFKETYTPVRRNQTEMSMNLYCTRRFDVKFVNEEDVTLLKKWSITLPPLKTDELLPRVELSLMFGKLEVAATAFNKRTGKKCQVQCNLPEADRC</sequence>
<reference evidence="1" key="1">
    <citation type="submission" date="2021-06" db="EMBL/GenBank/DDBJ databases">
        <authorList>
            <person name="Kallberg Y."/>
            <person name="Tangrot J."/>
            <person name="Rosling A."/>
        </authorList>
    </citation>
    <scope>NUCLEOTIDE SEQUENCE</scope>
    <source>
        <strain evidence="1">BR232B</strain>
    </source>
</reference>
<dbReference type="OrthoDB" id="2963168at2759"/>
<proteinExistence type="predicted"/>
<dbReference type="InterPro" id="IPR043129">
    <property type="entry name" value="ATPase_NBD"/>
</dbReference>
<dbReference type="Gene3D" id="3.30.420.40">
    <property type="match status" value="1"/>
</dbReference>
<name>A0A9N8WHX7_9GLOM</name>